<protein>
    <submittedName>
        <fullName evidence="8">GTP-binding protein</fullName>
    </submittedName>
</protein>
<dbReference type="Gene3D" id="3.40.50.300">
    <property type="entry name" value="P-loop containing nucleotide triphosphate hydrolases"/>
    <property type="match status" value="1"/>
</dbReference>
<feature type="domain" description="CobW C-terminal" evidence="7">
    <location>
        <begin position="242"/>
        <end position="336"/>
    </location>
</feature>
<evidence type="ECO:0000256" key="5">
    <source>
        <dbReference type="ARBA" id="ARBA00045658"/>
    </source>
</evidence>
<comment type="catalytic activity">
    <reaction evidence="6">
        <text>GTP + H2O = GDP + phosphate + H(+)</text>
        <dbReference type="Rhea" id="RHEA:19669"/>
        <dbReference type="ChEBI" id="CHEBI:15377"/>
        <dbReference type="ChEBI" id="CHEBI:15378"/>
        <dbReference type="ChEBI" id="CHEBI:37565"/>
        <dbReference type="ChEBI" id="CHEBI:43474"/>
        <dbReference type="ChEBI" id="CHEBI:58189"/>
    </reaction>
    <physiologicalReaction direction="left-to-right" evidence="6">
        <dbReference type="Rhea" id="RHEA:19670"/>
    </physiologicalReaction>
</comment>
<dbReference type="RefSeq" id="WP_324779541.1">
    <property type="nucleotide sequence ID" value="NZ_CP141769.1"/>
</dbReference>
<dbReference type="SMART" id="SM00833">
    <property type="entry name" value="CobW_C"/>
    <property type="match status" value="1"/>
</dbReference>
<evidence type="ECO:0000256" key="3">
    <source>
        <dbReference type="ARBA" id="ARBA00023186"/>
    </source>
</evidence>
<dbReference type="PANTHER" id="PTHR13748">
    <property type="entry name" value="COBW-RELATED"/>
    <property type="match status" value="1"/>
</dbReference>
<dbReference type="PANTHER" id="PTHR13748:SF62">
    <property type="entry name" value="COBW DOMAIN-CONTAINING PROTEIN"/>
    <property type="match status" value="1"/>
</dbReference>
<keyword evidence="3" id="KW-0143">Chaperone</keyword>
<dbReference type="InterPro" id="IPR011629">
    <property type="entry name" value="CobW-like_C"/>
</dbReference>
<evidence type="ECO:0000256" key="4">
    <source>
        <dbReference type="ARBA" id="ARBA00034320"/>
    </source>
</evidence>
<evidence type="ECO:0000313" key="9">
    <source>
        <dbReference type="Proteomes" id="UP001334732"/>
    </source>
</evidence>
<comment type="similarity">
    <text evidence="4">Belongs to the SIMIBI class G3E GTPase family. ZNG1 subfamily.</text>
</comment>
<evidence type="ECO:0000256" key="6">
    <source>
        <dbReference type="ARBA" id="ARBA00049117"/>
    </source>
</evidence>
<comment type="function">
    <text evidence="5">Zinc chaperone that directly transfers zinc cofactor to target proteins, thereby activating them. Zinc is transferred from the CXCC motif in the GTPase domain to the zinc binding site in target proteins in a process requiring GTP hydrolysis.</text>
</comment>
<evidence type="ECO:0000256" key="1">
    <source>
        <dbReference type="ARBA" id="ARBA00022741"/>
    </source>
</evidence>
<dbReference type="EMBL" id="CP141769">
    <property type="protein sequence ID" value="WRS39009.1"/>
    <property type="molecule type" value="Genomic_DNA"/>
</dbReference>
<keyword evidence="2" id="KW-0378">Hydrolase</keyword>
<dbReference type="InterPro" id="IPR027417">
    <property type="entry name" value="P-loop_NTPase"/>
</dbReference>
<dbReference type="Pfam" id="PF02492">
    <property type="entry name" value="cobW"/>
    <property type="match status" value="1"/>
</dbReference>
<evidence type="ECO:0000259" key="7">
    <source>
        <dbReference type="SMART" id="SM00833"/>
    </source>
</evidence>
<reference evidence="8 9" key="1">
    <citation type="submission" date="2023-12" db="EMBL/GenBank/DDBJ databases">
        <title>Thiobacillus sedimentum sp. nov., a chemolithoautotrophic sulfur-oxidizing bacterium isolated from freshwater sediment.</title>
        <authorList>
            <person name="Luo J."/>
            <person name="Dai C."/>
        </authorList>
    </citation>
    <scope>NUCLEOTIDE SEQUENCE [LARGE SCALE GENOMIC DNA]</scope>
    <source>
        <strain evidence="8 9">SCUT-2</strain>
    </source>
</reference>
<evidence type="ECO:0000313" key="8">
    <source>
        <dbReference type="EMBL" id="WRS39009.1"/>
    </source>
</evidence>
<dbReference type="InterPro" id="IPR036627">
    <property type="entry name" value="CobW-likC_sf"/>
</dbReference>
<dbReference type="Proteomes" id="UP001334732">
    <property type="component" value="Chromosome"/>
</dbReference>
<keyword evidence="9" id="KW-1185">Reference proteome</keyword>
<dbReference type="InterPro" id="IPR003495">
    <property type="entry name" value="CobW/HypB/UreG_nucleotide-bd"/>
</dbReference>
<gene>
    <name evidence="8" type="ORF">VA613_13510</name>
</gene>
<accession>A0ABZ1CI14</accession>
<keyword evidence="1" id="KW-0547">Nucleotide-binding</keyword>
<dbReference type="InterPro" id="IPR051316">
    <property type="entry name" value="Zinc-reg_GTPase_activator"/>
</dbReference>
<organism evidence="8 9">
    <name type="scientific">Thiobacillus sedimenti</name>
    <dbReference type="NCBI Taxonomy" id="3110231"/>
    <lineage>
        <taxon>Bacteria</taxon>
        <taxon>Pseudomonadati</taxon>
        <taxon>Pseudomonadota</taxon>
        <taxon>Betaproteobacteria</taxon>
        <taxon>Nitrosomonadales</taxon>
        <taxon>Thiobacillaceae</taxon>
        <taxon>Thiobacillus</taxon>
    </lineage>
</organism>
<dbReference type="Gene3D" id="3.30.1220.10">
    <property type="entry name" value="CobW-like, C-terminal domain"/>
    <property type="match status" value="1"/>
</dbReference>
<dbReference type="SUPFAM" id="SSF52540">
    <property type="entry name" value="P-loop containing nucleoside triphosphate hydrolases"/>
    <property type="match status" value="1"/>
</dbReference>
<name>A0ABZ1CI14_9PROT</name>
<dbReference type="SUPFAM" id="SSF90002">
    <property type="entry name" value="Hypothetical protein YjiA, C-terminal domain"/>
    <property type="match status" value="1"/>
</dbReference>
<dbReference type="Pfam" id="PF07683">
    <property type="entry name" value="CobW_C"/>
    <property type="match status" value="1"/>
</dbReference>
<evidence type="ECO:0000256" key="2">
    <source>
        <dbReference type="ARBA" id="ARBA00022801"/>
    </source>
</evidence>
<dbReference type="CDD" id="cd03112">
    <property type="entry name" value="CobW-like"/>
    <property type="match status" value="1"/>
</dbReference>
<proteinExistence type="inferred from homology"/>
<sequence>MVTSDSPLPVTLLTGFLGSGKTTVLNHLVRTLPRTAILMNEFGEVALDHQLLQKMEGPMALLSGGCVCCTISGSLSPTLKNLWMARQKGDIPAFERVIIETTGIADPAPVLDNLLHDNWVRARFRLDGVVTTVDAVFGMGQLDAHFEAVKQVAVADRLLLTKTDIATAEAVAALQERLAALNPAADIVTVTHGELDPAAVQNLGLWNAETRTLEAARWLKPQRYRPASAGPLGGAPHHDRRIQAFSVTIDDPLDRYGLQSALSMLLSFRAENLLRFKAIVNLRGEPQPVVLHGVQHVLYPEARLDAWPDDDHRSRFVFIVRDLEPAFVAKLLADFSGAAGLRADDSMRHAP</sequence>